<feature type="signal peptide" evidence="1">
    <location>
        <begin position="1"/>
        <end position="15"/>
    </location>
</feature>
<accession>A0AAV5UEG3</accession>
<organism evidence="2 3">
    <name type="scientific">Pristionchus entomophagus</name>
    <dbReference type="NCBI Taxonomy" id="358040"/>
    <lineage>
        <taxon>Eukaryota</taxon>
        <taxon>Metazoa</taxon>
        <taxon>Ecdysozoa</taxon>
        <taxon>Nematoda</taxon>
        <taxon>Chromadorea</taxon>
        <taxon>Rhabditida</taxon>
        <taxon>Rhabditina</taxon>
        <taxon>Diplogasteromorpha</taxon>
        <taxon>Diplogasteroidea</taxon>
        <taxon>Neodiplogasteridae</taxon>
        <taxon>Pristionchus</taxon>
    </lineage>
</organism>
<protein>
    <submittedName>
        <fullName evidence="2">Uncharacterized protein</fullName>
    </submittedName>
</protein>
<dbReference type="GO" id="GO:0009306">
    <property type="term" value="P:protein secretion"/>
    <property type="evidence" value="ECO:0007669"/>
    <property type="project" value="TreeGrafter"/>
</dbReference>
<dbReference type="GO" id="GO:0005794">
    <property type="term" value="C:Golgi apparatus"/>
    <property type="evidence" value="ECO:0007669"/>
    <property type="project" value="TreeGrafter"/>
</dbReference>
<name>A0AAV5UEG3_9BILA</name>
<dbReference type="EMBL" id="BTSX01000006">
    <property type="protein sequence ID" value="GMT05272.1"/>
    <property type="molecule type" value="Genomic_DNA"/>
</dbReference>
<keyword evidence="1" id="KW-0732">Signal</keyword>
<proteinExistence type="predicted"/>
<dbReference type="GO" id="GO:0007030">
    <property type="term" value="P:Golgi organization"/>
    <property type="evidence" value="ECO:0007669"/>
    <property type="project" value="TreeGrafter"/>
</dbReference>
<dbReference type="AlphaFoldDB" id="A0AAV5UEG3"/>
<sequence>LSLSLLISSLPAAMCNLFLSLRPPTARHRLILLSIRDEILQRPTAAAQWRDGVLSGIDLQDPLKGTWCGINEQGKIGLLLSITQLREDKRTDVTSRGRIVHDFLKSTKSGADFCASLVPRANEFNGFTFVAIDRPTGGDYQMHSLTNALVDELATRTWSKDMHVIGNCPPHTTYAKMEHGKTLFRKVLDDIGETAKDDEIAESLFAIGTDTKKCYPDAQLDSQINGMDPRELSSIFIRVGKPPLYGTRCQTALIIAIDGTTFVRERRLLSINDNGKEEWESHDFSFSVPPTTQ</sequence>
<evidence type="ECO:0000256" key="1">
    <source>
        <dbReference type="SAM" id="SignalP"/>
    </source>
</evidence>
<reference evidence="2" key="1">
    <citation type="submission" date="2023-10" db="EMBL/GenBank/DDBJ databases">
        <title>Genome assembly of Pristionchus species.</title>
        <authorList>
            <person name="Yoshida K."/>
            <person name="Sommer R.J."/>
        </authorList>
    </citation>
    <scope>NUCLEOTIDE SEQUENCE</scope>
    <source>
        <strain evidence="2">RS0144</strain>
    </source>
</reference>
<comment type="caution">
    <text evidence="2">The sequence shown here is derived from an EMBL/GenBank/DDBJ whole genome shotgun (WGS) entry which is preliminary data.</text>
</comment>
<evidence type="ECO:0000313" key="2">
    <source>
        <dbReference type="EMBL" id="GMT05272.1"/>
    </source>
</evidence>
<dbReference type="InterPro" id="IPR008551">
    <property type="entry name" value="TANGO2"/>
</dbReference>
<dbReference type="Pfam" id="PF05742">
    <property type="entry name" value="TANGO2"/>
    <property type="match status" value="1"/>
</dbReference>
<dbReference type="Proteomes" id="UP001432027">
    <property type="component" value="Unassembled WGS sequence"/>
</dbReference>
<dbReference type="PANTHER" id="PTHR17985:SF8">
    <property type="entry name" value="TRANSPORT AND GOLGI ORGANIZATION PROTEIN 2 HOMOLOG"/>
    <property type="match status" value="1"/>
</dbReference>
<dbReference type="PANTHER" id="PTHR17985">
    <property type="entry name" value="SER/THR-RICH PROTEIN T10 IN DGCR REGION"/>
    <property type="match status" value="1"/>
</dbReference>
<feature type="chain" id="PRO_5043360846" evidence="1">
    <location>
        <begin position="16"/>
        <end position="293"/>
    </location>
</feature>
<gene>
    <name evidence="2" type="ORF">PENTCL1PPCAC_27446</name>
</gene>
<keyword evidence="3" id="KW-1185">Reference proteome</keyword>
<evidence type="ECO:0000313" key="3">
    <source>
        <dbReference type="Proteomes" id="UP001432027"/>
    </source>
</evidence>
<feature type="non-terminal residue" evidence="2">
    <location>
        <position position="1"/>
    </location>
</feature>